<feature type="chain" id="PRO_5045877162" description="Outer membrane protein beta-barrel domain-containing protein" evidence="1">
    <location>
        <begin position="29"/>
        <end position="297"/>
    </location>
</feature>
<accession>A0ABS7VKT7</accession>
<dbReference type="RefSeq" id="WP_224311909.1">
    <property type="nucleotide sequence ID" value="NZ_JAIRBM010000003.1"/>
</dbReference>
<dbReference type="Proteomes" id="UP000704176">
    <property type="component" value="Unassembled WGS sequence"/>
</dbReference>
<feature type="signal peptide" evidence="1">
    <location>
        <begin position="1"/>
        <end position="28"/>
    </location>
</feature>
<protein>
    <recommendedName>
        <fullName evidence="4">Outer membrane protein beta-barrel domain-containing protein</fullName>
    </recommendedName>
</protein>
<proteinExistence type="predicted"/>
<reference evidence="2 3" key="1">
    <citation type="submission" date="2021-09" db="EMBL/GenBank/DDBJ databases">
        <title>The complete genome sequence of a new microorganism.</title>
        <authorList>
            <person name="Zi Z."/>
        </authorList>
    </citation>
    <scope>NUCLEOTIDE SEQUENCE [LARGE SCALE GENOMIC DNA]</scope>
    <source>
        <strain evidence="2 3">WGZ8</strain>
    </source>
</reference>
<comment type="caution">
    <text evidence="2">The sequence shown here is derived from an EMBL/GenBank/DDBJ whole genome shotgun (WGS) entry which is preliminary data.</text>
</comment>
<sequence>MGLTFRNLSHSLLMFLGGIVATGGAAQAADLAPTPVEAPAPAISGWTYRFTPYGWLVGLKGTETIRGRSVKVDASFIDIVEHSDSLVALMGDFEARKGPITLYGDVVWASIGAQGGNIRQRSFVSGATVVVDPSLSLNIDLAILEVGGAYEVLRSGPLAFDVLAGARYWYQKAELSLDVAAAADLGDLVIVGGRGFARSGSVNWLDPVVGARMRYAVAPGQEIFLRGDIGGFGAGSRFSWQAVGGYSFDIGTYQGITFSGVVGYRALYVDYSQGEGRRRYEFDMLTHGPIVGISARF</sequence>
<gene>
    <name evidence="2" type="ORF">K9B37_05515</name>
</gene>
<evidence type="ECO:0000256" key="1">
    <source>
        <dbReference type="SAM" id="SignalP"/>
    </source>
</evidence>
<dbReference type="EMBL" id="JAIRBM010000003">
    <property type="protein sequence ID" value="MBZ6075745.1"/>
    <property type="molecule type" value="Genomic_DNA"/>
</dbReference>
<keyword evidence="1" id="KW-0732">Signal</keyword>
<evidence type="ECO:0000313" key="3">
    <source>
        <dbReference type="Proteomes" id="UP000704176"/>
    </source>
</evidence>
<organism evidence="2 3">
    <name type="scientific">Microvirga puerhi</name>
    <dbReference type="NCBI Taxonomy" id="2876078"/>
    <lineage>
        <taxon>Bacteria</taxon>
        <taxon>Pseudomonadati</taxon>
        <taxon>Pseudomonadota</taxon>
        <taxon>Alphaproteobacteria</taxon>
        <taxon>Hyphomicrobiales</taxon>
        <taxon>Methylobacteriaceae</taxon>
        <taxon>Microvirga</taxon>
    </lineage>
</organism>
<keyword evidence="3" id="KW-1185">Reference proteome</keyword>
<name>A0ABS7VKT7_9HYPH</name>
<evidence type="ECO:0008006" key="4">
    <source>
        <dbReference type="Google" id="ProtNLM"/>
    </source>
</evidence>
<evidence type="ECO:0000313" key="2">
    <source>
        <dbReference type="EMBL" id="MBZ6075745.1"/>
    </source>
</evidence>